<evidence type="ECO:0000313" key="1">
    <source>
        <dbReference type="EMBL" id="MFC4099857.1"/>
    </source>
</evidence>
<comment type="caution">
    <text evidence="1">The sequence shown here is derived from an EMBL/GenBank/DDBJ whole genome shotgun (WGS) entry which is preliminary data.</text>
</comment>
<dbReference type="Proteomes" id="UP001595715">
    <property type="component" value="Unassembled WGS sequence"/>
</dbReference>
<proteinExistence type="predicted"/>
<dbReference type="EMBL" id="JBHSAM010000020">
    <property type="protein sequence ID" value="MFC4099857.1"/>
    <property type="molecule type" value="Genomic_DNA"/>
</dbReference>
<accession>A0ABV8JY35</accession>
<gene>
    <name evidence="1" type="ORF">ACFOZ8_09315</name>
</gene>
<protein>
    <submittedName>
        <fullName evidence="1">Uncharacterized protein</fullName>
    </submittedName>
</protein>
<organism evidence="1 2">
    <name type="scientific">Paenibacillus xanthanilyticus</name>
    <dbReference type="NCBI Taxonomy" id="1783531"/>
    <lineage>
        <taxon>Bacteria</taxon>
        <taxon>Bacillati</taxon>
        <taxon>Bacillota</taxon>
        <taxon>Bacilli</taxon>
        <taxon>Bacillales</taxon>
        <taxon>Paenibacillaceae</taxon>
        <taxon>Paenibacillus</taxon>
    </lineage>
</organism>
<name>A0ABV8JY35_9BACL</name>
<reference evidence="2" key="1">
    <citation type="journal article" date="2019" name="Int. J. Syst. Evol. Microbiol.">
        <title>The Global Catalogue of Microorganisms (GCM) 10K type strain sequencing project: providing services to taxonomists for standard genome sequencing and annotation.</title>
        <authorList>
            <consortium name="The Broad Institute Genomics Platform"/>
            <consortium name="The Broad Institute Genome Sequencing Center for Infectious Disease"/>
            <person name="Wu L."/>
            <person name="Ma J."/>
        </authorList>
    </citation>
    <scope>NUCLEOTIDE SEQUENCE [LARGE SCALE GENOMIC DNA]</scope>
    <source>
        <strain evidence="2">IBRC-M 10987</strain>
    </source>
</reference>
<evidence type="ECO:0000313" key="2">
    <source>
        <dbReference type="Proteomes" id="UP001595715"/>
    </source>
</evidence>
<sequence length="118" mass="13849">MKIIIKNPPRFQPLRIPSCWEVSYNSFLELDPKELGAEKNERWFCFTEDLLQLQHTRYDIVLDVGWYPEADPSGHYGLVLIKGRDWQSPLVSFSTNDKAEIVEKIELLTWQVGEGYFN</sequence>
<keyword evidence="2" id="KW-1185">Reference proteome</keyword>
<dbReference type="RefSeq" id="WP_377718528.1">
    <property type="nucleotide sequence ID" value="NZ_JBHSAM010000020.1"/>
</dbReference>